<evidence type="ECO:0000256" key="4">
    <source>
        <dbReference type="PROSITE-ProRule" id="PRU01248"/>
    </source>
</evidence>
<evidence type="ECO:0000259" key="5">
    <source>
        <dbReference type="PROSITE" id="PS51898"/>
    </source>
</evidence>
<accession>A0A243B2C7</accession>
<dbReference type="InterPro" id="IPR013762">
    <property type="entry name" value="Integrase-like_cat_sf"/>
</dbReference>
<dbReference type="Proteomes" id="UP000195089">
    <property type="component" value="Unassembled WGS sequence"/>
</dbReference>
<comment type="similarity">
    <text evidence="1">Belongs to the 'phage' integrase family.</text>
</comment>
<evidence type="ECO:0000256" key="3">
    <source>
        <dbReference type="ARBA" id="ARBA00023172"/>
    </source>
</evidence>
<comment type="caution">
    <text evidence="7">The sequence shown here is derived from an EMBL/GenBank/DDBJ whole genome shotgun (WGS) entry which is preliminary data.</text>
</comment>
<dbReference type="GO" id="GO:0015074">
    <property type="term" value="P:DNA integration"/>
    <property type="evidence" value="ECO:0007669"/>
    <property type="project" value="InterPro"/>
</dbReference>
<dbReference type="EMBL" id="NFDL01000103">
    <property type="protein sequence ID" value="OTY36802.1"/>
    <property type="molecule type" value="Genomic_DNA"/>
</dbReference>
<gene>
    <name evidence="7" type="ORF">BK742_24065</name>
</gene>
<dbReference type="PROSITE" id="PS51900">
    <property type="entry name" value="CB"/>
    <property type="match status" value="1"/>
</dbReference>
<organism evidence="7 8">
    <name type="scientific">Bacillus thuringiensis serovar pingluonsis</name>
    <dbReference type="NCBI Taxonomy" id="180881"/>
    <lineage>
        <taxon>Bacteria</taxon>
        <taxon>Bacillati</taxon>
        <taxon>Bacillota</taxon>
        <taxon>Bacilli</taxon>
        <taxon>Bacillales</taxon>
        <taxon>Bacillaceae</taxon>
        <taxon>Bacillus</taxon>
        <taxon>Bacillus cereus group</taxon>
    </lineage>
</organism>
<sequence length="390" mass="45754">MDNKNQNDNLPILKRQREFTDIYLDNIKGISSFMYNNRYMNDLEQKIEDAEKEGKGKYAFLGDLEVIYHFVNLQNDMDEKKNRKDDTKKSYVSEILSFCECMVQHAEEFEVNGEEVQRNASLLKTLQPWHIRKFNYWLKNVQNGRGGNTYAVATLAKKTVLIRSFLKHLHVFGYIEKPLHEELQRANVNEKDRPNRDLSYEEVMKILGFYKERGHLINYTIILALASTGARIQELCTARVKDLHYDGKYWLKVRGKGDKVRELFVSEHLYQCICEVRRRRGFQTVLEKGDESPLFINQRGSAYNSKTLSNQVTDMIKKTNLEFLQYRENPVTAHTFRHAFAIMAVEQGNADLYHLMQTLGHENIQTTKIYLEKHMKRKNNVGSAFADMLI</sequence>
<dbReference type="InterPro" id="IPR010998">
    <property type="entry name" value="Integrase_recombinase_N"/>
</dbReference>
<dbReference type="PANTHER" id="PTHR30349">
    <property type="entry name" value="PHAGE INTEGRASE-RELATED"/>
    <property type="match status" value="1"/>
</dbReference>
<reference evidence="7 8" key="1">
    <citation type="submission" date="2016-10" db="EMBL/GenBank/DDBJ databases">
        <title>Comparative genomics of Bacillus thuringiensis reveals a path to pathogens against multiple invertebrate hosts.</title>
        <authorList>
            <person name="Zheng J."/>
            <person name="Gao Q."/>
            <person name="Liu H."/>
            <person name="Peng D."/>
            <person name="Ruan L."/>
            <person name="Sun M."/>
        </authorList>
    </citation>
    <scope>NUCLEOTIDE SEQUENCE [LARGE SCALE GENOMIC DNA]</scope>
    <source>
        <strain evidence="7">BGSC 4BX1</strain>
    </source>
</reference>
<name>A0A243B2C7_BACTU</name>
<dbReference type="Gene3D" id="1.10.443.10">
    <property type="entry name" value="Intergrase catalytic core"/>
    <property type="match status" value="1"/>
</dbReference>
<dbReference type="SUPFAM" id="SSF56349">
    <property type="entry name" value="DNA breaking-rejoining enzymes"/>
    <property type="match status" value="1"/>
</dbReference>
<dbReference type="Pfam" id="PF00589">
    <property type="entry name" value="Phage_integrase"/>
    <property type="match status" value="1"/>
</dbReference>
<dbReference type="InterPro" id="IPR050090">
    <property type="entry name" value="Tyrosine_recombinase_XerCD"/>
</dbReference>
<dbReference type="InterPro" id="IPR002104">
    <property type="entry name" value="Integrase_catalytic"/>
</dbReference>
<keyword evidence="2 4" id="KW-0238">DNA-binding</keyword>
<protein>
    <submittedName>
        <fullName evidence="7">Integrase</fullName>
    </submittedName>
</protein>
<feature type="domain" description="Tyr recombinase" evidence="5">
    <location>
        <begin position="193"/>
        <end position="383"/>
    </location>
</feature>
<dbReference type="Gene3D" id="1.10.150.130">
    <property type="match status" value="1"/>
</dbReference>
<dbReference type="CDD" id="cd00397">
    <property type="entry name" value="DNA_BRE_C"/>
    <property type="match status" value="1"/>
</dbReference>
<evidence type="ECO:0000313" key="8">
    <source>
        <dbReference type="Proteomes" id="UP000195089"/>
    </source>
</evidence>
<keyword evidence="3" id="KW-0233">DNA recombination</keyword>
<dbReference type="AlphaFoldDB" id="A0A243B2C7"/>
<dbReference type="RefSeq" id="WP_088120397.1">
    <property type="nucleotide sequence ID" value="NZ_NFDL01000103.1"/>
</dbReference>
<dbReference type="InterPro" id="IPR011010">
    <property type="entry name" value="DNA_brk_join_enz"/>
</dbReference>
<dbReference type="InterPro" id="IPR044068">
    <property type="entry name" value="CB"/>
</dbReference>
<dbReference type="GO" id="GO:0006310">
    <property type="term" value="P:DNA recombination"/>
    <property type="evidence" value="ECO:0007669"/>
    <property type="project" value="UniProtKB-KW"/>
</dbReference>
<feature type="domain" description="Core-binding (CB)" evidence="6">
    <location>
        <begin position="61"/>
        <end position="170"/>
    </location>
</feature>
<dbReference type="PROSITE" id="PS51898">
    <property type="entry name" value="TYR_RECOMBINASE"/>
    <property type="match status" value="1"/>
</dbReference>
<dbReference type="GO" id="GO:0003677">
    <property type="term" value="F:DNA binding"/>
    <property type="evidence" value="ECO:0007669"/>
    <property type="project" value="UniProtKB-UniRule"/>
</dbReference>
<evidence type="ECO:0000259" key="6">
    <source>
        <dbReference type="PROSITE" id="PS51900"/>
    </source>
</evidence>
<proteinExistence type="inferred from homology"/>
<evidence type="ECO:0000313" key="7">
    <source>
        <dbReference type="EMBL" id="OTY36802.1"/>
    </source>
</evidence>
<dbReference type="PANTHER" id="PTHR30349:SF41">
    <property type="entry name" value="INTEGRASE_RECOMBINASE PROTEIN MJ0367-RELATED"/>
    <property type="match status" value="1"/>
</dbReference>
<evidence type="ECO:0000256" key="2">
    <source>
        <dbReference type="ARBA" id="ARBA00023125"/>
    </source>
</evidence>
<evidence type="ECO:0000256" key="1">
    <source>
        <dbReference type="ARBA" id="ARBA00008857"/>
    </source>
</evidence>